<dbReference type="PATRIC" id="fig|1423812.3.peg.1164"/>
<keyword evidence="1" id="KW-0812">Transmembrane</keyword>
<evidence type="ECO:0000256" key="1">
    <source>
        <dbReference type="SAM" id="Phobius"/>
    </source>
</evidence>
<evidence type="ECO:0000313" key="2">
    <source>
        <dbReference type="EMBL" id="KRL36725.1"/>
    </source>
</evidence>
<organism evidence="2 3">
    <name type="scientific">Liquorilactobacillus uvarum DSM 19971</name>
    <dbReference type="NCBI Taxonomy" id="1423812"/>
    <lineage>
        <taxon>Bacteria</taxon>
        <taxon>Bacillati</taxon>
        <taxon>Bacillota</taxon>
        <taxon>Bacilli</taxon>
        <taxon>Lactobacillales</taxon>
        <taxon>Lactobacillaceae</taxon>
        <taxon>Liquorilactobacillus</taxon>
    </lineage>
</organism>
<reference evidence="2 3" key="1">
    <citation type="journal article" date="2015" name="Genome Announc.">
        <title>Expanding the biotechnology potential of lactobacilli through comparative genomics of 213 strains and associated genera.</title>
        <authorList>
            <person name="Sun Z."/>
            <person name="Harris H.M."/>
            <person name="McCann A."/>
            <person name="Guo C."/>
            <person name="Argimon S."/>
            <person name="Zhang W."/>
            <person name="Yang X."/>
            <person name="Jeffery I.B."/>
            <person name="Cooney J.C."/>
            <person name="Kagawa T.F."/>
            <person name="Liu W."/>
            <person name="Song Y."/>
            <person name="Salvetti E."/>
            <person name="Wrobel A."/>
            <person name="Rasinkangas P."/>
            <person name="Parkhill J."/>
            <person name="Rea M.C."/>
            <person name="O'Sullivan O."/>
            <person name="Ritari J."/>
            <person name="Douillard F.P."/>
            <person name="Paul Ross R."/>
            <person name="Yang R."/>
            <person name="Briner A.E."/>
            <person name="Felis G.E."/>
            <person name="de Vos W.M."/>
            <person name="Barrangou R."/>
            <person name="Klaenhammer T.R."/>
            <person name="Caufield P.W."/>
            <person name="Cui Y."/>
            <person name="Zhang H."/>
            <person name="O'Toole P.W."/>
        </authorList>
    </citation>
    <scope>NUCLEOTIDE SEQUENCE [LARGE SCALE GENOMIC DNA]</scope>
    <source>
        <strain evidence="2 3">DSM 19971</strain>
    </source>
</reference>
<keyword evidence="1" id="KW-1133">Transmembrane helix</keyword>
<dbReference type="Proteomes" id="UP000051155">
    <property type="component" value="Unassembled WGS sequence"/>
</dbReference>
<sequence>MLISVEKVIYILILMVLISVSLGVSIEFVTFRKEIMKKNTFNKSFHSVIRHFSR</sequence>
<feature type="transmembrane region" description="Helical" evidence="1">
    <location>
        <begin position="12"/>
        <end position="31"/>
    </location>
</feature>
<dbReference type="AlphaFoldDB" id="A0A0R1Q367"/>
<proteinExistence type="predicted"/>
<keyword evidence="3" id="KW-1185">Reference proteome</keyword>
<comment type="caution">
    <text evidence="2">The sequence shown here is derived from an EMBL/GenBank/DDBJ whole genome shotgun (WGS) entry which is preliminary data.</text>
</comment>
<evidence type="ECO:0000313" key="3">
    <source>
        <dbReference type="Proteomes" id="UP000051155"/>
    </source>
</evidence>
<gene>
    <name evidence="2" type="ORF">FD20_GL001094</name>
</gene>
<name>A0A0R1Q367_9LACO</name>
<accession>A0A0R1Q367</accession>
<protein>
    <submittedName>
        <fullName evidence="2">Uncharacterized protein</fullName>
    </submittedName>
</protein>
<keyword evidence="1" id="KW-0472">Membrane</keyword>
<dbReference type="EMBL" id="AZEG01000022">
    <property type="protein sequence ID" value="KRL36725.1"/>
    <property type="molecule type" value="Genomic_DNA"/>
</dbReference>